<evidence type="ECO:0000256" key="3">
    <source>
        <dbReference type="SAM" id="SignalP"/>
    </source>
</evidence>
<dbReference type="Gene3D" id="3.60.21.10">
    <property type="match status" value="1"/>
</dbReference>
<dbReference type="InterPro" id="IPR004843">
    <property type="entry name" value="Calcineurin-like_PHP"/>
</dbReference>
<dbReference type="Pfam" id="PF00149">
    <property type="entry name" value="Metallophos"/>
    <property type="match status" value="1"/>
</dbReference>
<dbReference type="Proteomes" id="UP001146120">
    <property type="component" value="Unassembled WGS sequence"/>
</dbReference>
<name>A0AAV2YYN1_9STRA</name>
<evidence type="ECO:0000256" key="2">
    <source>
        <dbReference type="ARBA" id="ARBA00022801"/>
    </source>
</evidence>
<dbReference type="EMBL" id="DAKRPA010000088">
    <property type="protein sequence ID" value="DAZ99175.1"/>
    <property type="molecule type" value="Genomic_DNA"/>
</dbReference>
<dbReference type="AlphaFoldDB" id="A0AAV2YYN1"/>
<sequence>MLATKLLGTLALLVAAVTAQDTVAQPSTNLRGAESDDLAKFLEAWDAAIKAAAANAPVAEEAAAKAPVAEEATTLERGGRCQLSQTEAQRLSLNCDTNHIRFIGIGDWGEKKENSGVRAVRDGILRDAGSVDFIMSVGDNFYDKGVKSVDDSQWQKTWVERFGIGSKLTLPWISILGNHDHYGNAQAEINYASASKPGSRYWVMPDQFYSVDASANGHKMRFVVTDTESMSSSDLEWVQREVNDDSLEFALALGHHHIFSNGGRGDNSDSKMTQLNDVLQASKVKAYFGGHEHDMQILQSGNLDYFMFGGGGRGIHGDDPAPGTNANVVYYALKYGYAIYDLDVAKHKLDVTYKIFNLDGSNAEVKTFSRQY</sequence>
<comment type="caution">
    <text evidence="5">The sequence shown here is derived from an EMBL/GenBank/DDBJ whole genome shotgun (WGS) entry which is preliminary data.</text>
</comment>
<keyword evidence="6" id="KW-1185">Reference proteome</keyword>
<reference evidence="5" key="2">
    <citation type="journal article" date="2023" name="Microbiol Resour">
        <title>Decontamination and Annotation of the Draft Genome Sequence of the Oomycete Lagenidium giganteum ARSEF 373.</title>
        <authorList>
            <person name="Morgan W.R."/>
            <person name="Tartar A."/>
        </authorList>
    </citation>
    <scope>NUCLEOTIDE SEQUENCE</scope>
    <source>
        <strain evidence="5">ARSEF 373</strain>
    </source>
</reference>
<dbReference type="SUPFAM" id="SSF56300">
    <property type="entry name" value="Metallo-dependent phosphatases"/>
    <property type="match status" value="1"/>
</dbReference>
<dbReference type="InterPro" id="IPR029052">
    <property type="entry name" value="Metallo-depent_PP-like"/>
</dbReference>
<organism evidence="5 6">
    <name type="scientific">Lagenidium giganteum</name>
    <dbReference type="NCBI Taxonomy" id="4803"/>
    <lineage>
        <taxon>Eukaryota</taxon>
        <taxon>Sar</taxon>
        <taxon>Stramenopiles</taxon>
        <taxon>Oomycota</taxon>
        <taxon>Peronosporomycetes</taxon>
        <taxon>Pythiales</taxon>
        <taxon>Pythiaceae</taxon>
    </lineage>
</organism>
<evidence type="ECO:0000313" key="6">
    <source>
        <dbReference type="Proteomes" id="UP001146120"/>
    </source>
</evidence>
<dbReference type="GO" id="GO:0016787">
    <property type="term" value="F:hydrolase activity"/>
    <property type="evidence" value="ECO:0007669"/>
    <property type="project" value="UniProtKB-KW"/>
</dbReference>
<feature type="domain" description="Calcineurin-like phosphoesterase" evidence="4">
    <location>
        <begin position="100"/>
        <end position="294"/>
    </location>
</feature>
<protein>
    <recommendedName>
        <fullName evidence="4">Calcineurin-like phosphoesterase domain-containing protein</fullName>
    </recommendedName>
</protein>
<keyword evidence="2" id="KW-0378">Hydrolase</keyword>
<accession>A0AAV2YYN1</accession>
<dbReference type="InterPro" id="IPR051558">
    <property type="entry name" value="Metallophosphoesterase_PAP"/>
</dbReference>
<evidence type="ECO:0000313" key="5">
    <source>
        <dbReference type="EMBL" id="DAZ99175.1"/>
    </source>
</evidence>
<dbReference type="PANTHER" id="PTHR10161:SF14">
    <property type="entry name" value="TARTRATE-RESISTANT ACID PHOSPHATASE TYPE 5"/>
    <property type="match status" value="1"/>
</dbReference>
<keyword evidence="1 3" id="KW-0732">Signal</keyword>
<feature type="chain" id="PRO_5043977068" description="Calcineurin-like phosphoesterase domain-containing protein" evidence="3">
    <location>
        <begin position="20"/>
        <end position="372"/>
    </location>
</feature>
<evidence type="ECO:0000259" key="4">
    <source>
        <dbReference type="Pfam" id="PF00149"/>
    </source>
</evidence>
<feature type="signal peptide" evidence="3">
    <location>
        <begin position="1"/>
        <end position="19"/>
    </location>
</feature>
<evidence type="ECO:0000256" key="1">
    <source>
        <dbReference type="ARBA" id="ARBA00022729"/>
    </source>
</evidence>
<reference evidence="5" key="1">
    <citation type="submission" date="2022-11" db="EMBL/GenBank/DDBJ databases">
        <authorList>
            <person name="Morgan W.R."/>
            <person name="Tartar A."/>
        </authorList>
    </citation>
    <scope>NUCLEOTIDE SEQUENCE</scope>
    <source>
        <strain evidence="5">ARSEF 373</strain>
    </source>
</reference>
<proteinExistence type="predicted"/>
<dbReference type="PANTHER" id="PTHR10161">
    <property type="entry name" value="TARTRATE-RESISTANT ACID PHOSPHATASE TYPE 5"/>
    <property type="match status" value="1"/>
</dbReference>
<gene>
    <name evidence="5" type="ORF">N0F65_008208</name>
</gene>